<evidence type="ECO:0000256" key="2">
    <source>
        <dbReference type="SAM" id="Phobius"/>
    </source>
</evidence>
<keyword evidence="2" id="KW-0812">Transmembrane</keyword>
<keyword evidence="2" id="KW-1133">Transmembrane helix</keyword>
<sequence>MAYFYKDKWNVPPCDAKSPFTHIMGETIIRFTLCNREWLNRVGEEIVSRINEDSDEFFEFGYELADQVFQNEPFIELIAICSSVSYIAHIFFIMGKRRFMDKAYFMIAIIFFKSRKRFEAKGGWKDFQKLCLEYVKILIKEGKTQQQNFIEKRLRSSEVPLKSITDIQSSTRKFKYSKILRSKSADSIERVTRSISKSTGAKSKSAEAIPTSTGSIPASTEGSAQKSLRIIPKSTSDSQKLTCTIPVSKYAISTSIAMVPKLSNAVAKPIISKKSDSRPHGHSKTHSGSILVTAHLKNEDLRKCHQKSIERKCRLFESE</sequence>
<evidence type="ECO:0000256" key="1">
    <source>
        <dbReference type="SAM" id="MobiDB-lite"/>
    </source>
</evidence>
<protein>
    <submittedName>
        <fullName evidence="3">Uncharacterized protein</fullName>
    </submittedName>
</protein>
<evidence type="ECO:0000313" key="3">
    <source>
        <dbReference type="EMBL" id="KAF8788417.1"/>
    </source>
</evidence>
<keyword evidence="4" id="KW-1185">Reference proteome</keyword>
<feature type="region of interest" description="Disordered" evidence="1">
    <location>
        <begin position="194"/>
        <end position="226"/>
    </location>
</feature>
<dbReference type="EMBL" id="JABXBU010000015">
    <property type="protein sequence ID" value="KAF8788417.1"/>
    <property type="molecule type" value="Genomic_DNA"/>
</dbReference>
<organism evidence="3 4">
    <name type="scientific">Argiope bruennichi</name>
    <name type="common">Wasp spider</name>
    <name type="synonym">Aranea bruennichi</name>
    <dbReference type="NCBI Taxonomy" id="94029"/>
    <lineage>
        <taxon>Eukaryota</taxon>
        <taxon>Metazoa</taxon>
        <taxon>Ecdysozoa</taxon>
        <taxon>Arthropoda</taxon>
        <taxon>Chelicerata</taxon>
        <taxon>Arachnida</taxon>
        <taxon>Araneae</taxon>
        <taxon>Araneomorphae</taxon>
        <taxon>Entelegynae</taxon>
        <taxon>Araneoidea</taxon>
        <taxon>Araneidae</taxon>
        <taxon>Argiope</taxon>
    </lineage>
</organism>
<name>A0A8T0FAZ0_ARGBR</name>
<dbReference type="Proteomes" id="UP000807504">
    <property type="component" value="Unassembled WGS sequence"/>
</dbReference>
<reference evidence="3" key="1">
    <citation type="journal article" date="2020" name="bioRxiv">
        <title>Chromosome-level reference genome of the European wasp spider Argiope bruennichi: a resource for studies on range expansion and evolutionary adaptation.</title>
        <authorList>
            <person name="Sheffer M.M."/>
            <person name="Hoppe A."/>
            <person name="Krehenwinkel H."/>
            <person name="Uhl G."/>
            <person name="Kuss A.W."/>
            <person name="Jensen L."/>
            <person name="Jensen C."/>
            <person name="Gillespie R.G."/>
            <person name="Hoff K.J."/>
            <person name="Prost S."/>
        </authorList>
    </citation>
    <scope>NUCLEOTIDE SEQUENCE</scope>
</reference>
<feature type="transmembrane region" description="Helical" evidence="2">
    <location>
        <begin position="74"/>
        <end position="94"/>
    </location>
</feature>
<accession>A0A8T0FAZ0</accession>
<reference evidence="3" key="2">
    <citation type="submission" date="2020-06" db="EMBL/GenBank/DDBJ databases">
        <authorList>
            <person name="Sheffer M."/>
        </authorList>
    </citation>
    <scope>NUCLEOTIDE SEQUENCE</scope>
</reference>
<comment type="caution">
    <text evidence="3">The sequence shown here is derived from an EMBL/GenBank/DDBJ whole genome shotgun (WGS) entry which is preliminary data.</text>
</comment>
<feature type="compositionally biased region" description="Polar residues" evidence="1">
    <location>
        <begin position="210"/>
        <end position="226"/>
    </location>
</feature>
<dbReference type="AlphaFoldDB" id="A0A8T0FAZ0"/>
<proteinExistence type="predicted"/>
<gene>
    <name evidence="3" type="ORF">HNY73_009918</name>
</gene>
<keyword evidence="2" id="KW-0472">Membrane</keyword>
<evidence type="ECO:0000313" key="4">
    <source>
        <dbReference type="Proteomes" id="UP000807504"/>
    </source>
</evidence>